<keyword evidence="5" id="KW-0489">Methyltransferase</keyword>
<gene>
    <name evidence="7" type="ORF">D9613_000510</name>
</gene>
<dbReference type="Gene3D" id="1.20.120.1630">
    <property type="match status" value="1"/>
</dbReference>
<evidence type="ECO:0000256" key="3">
    <source>
        <dbReference type="ARBA" id="ARBA00022989"/>
    </source>
</evidence>
<dbReference type="GO" id="GO:0004671">
    <property type="term" value="F:protein C-terminal S-isoprenylcysteine carboxyl O-methyltransferase activity"/>
    <property type="evidence" value="ECO:0007669"/>
    <property type="project" value="UniProtKB-EC"/>
</dbReference>
<comment type="caution">
    <text evidence="5">Lacks conserved residue(s) required for the propagation of feature annotation.</text>
</comment>
<proteinExistence type="inferred from homology"/>
<dbReference type="Proteomes" id="UP000521872">
    <property type="component" value="Unassembled WGS sequence"/>
</dbReference>
<keyword evidence="5" id="KW-0949">S-adenosyl-L-methionine</keyword>
<dbReference type="InterPro" id="IPR007269">
    <property type="entry name" value="ICMT_MeTrfase"/>
</dbReference>
<keyword evidence="5" id="KW-0808">Transferase</keyword>
<keyword evidence="6" id="KW-0732">Signal</keyword>
<evidence type="ECO:0000256" key="4">
    <source>
        <dbReference type="ARBA" id="ARBA00023136"/>
    </source>
</evidence>
<evidence type="ECO:0000256" key="5">
    <source>
        <dbReference type="RuleBase" id="RU362022"/>
    </source>
</evidence>
<dbReference type="EC" id="2.1.1.100" evidence="5"/>
<evidence type="ECO:0000256" key="1">
    <source>
        <dbReference type="ARBA" id="ARBA00004141"/>
    </source>
</evidence>
<comment type="caution">
    <text evidence="7">The sequence shown here is derived from an EMBL/GenBank/DDBJ whole genome shotgun (WGS) entry which is preliminary data.</text>
</comment>
<keyword evidence="3 5" id="KW-1133">Transmembrane helix</keyword>
<sequence>MTPAFLKLPFILTSLLAFQATTTPPNPPPRPDETVTSTKLEVVVKQRIGILLVQTIFWLASLAEAATILASQNPQSACSQRILKLLVLSHTAEDIRVRPTVTFFLGVILICFGSYIRWSCFRALGRMFTFEMSIRKDHQLIRDGFYSMVRHPAYTGVLLTQAGIMCWHATPGSWVMQSGILETTFGKLLGLVYVALVSTITIGLLFRMSREDAILKKTFKEEWDVWAKEVPYKLVPGLL</sequence>
<evidence type="ECO:0000256" key="6">
    <source>
        <dbReference type="SAM" id="SignalP"/>
    </source>
</evidence>
<dbReference type="GO" id="GO:0005789">
    <property type="term" value="C:endoplasmic reticulum membrane"/>
    <property type="evidence" value="ECO:0007669"/>
    <property type="project" value="UniProtKB-SubCell"/>
</dbReference>
<keyword evidence="5" id="KW-0256">Endoplasmic reticulum</keyword>
<evidence type="ECO:0000313" key="8">
    <source>
        <dbReference type="Proteomes" id="UP000521872"/>
    </source>
</evidence>
<dbReference type="EMBL" id="JAACJL010000015">
    <property type="protein sequence ID" value="KAF4620821.1"/>
    <property type="molecule type" value="Genomic_DNA"/>
</dbReference>
<keyword evidence="8" id="KW-1185">Reference proteome</keyword>
<reference evidence="7 8" key="1">
    <citation type="submission" date="2019-12" db="EMBL/GenBank/DDBJ databases">
        <authorList>
            <person name="Floudas D."/>
            <person name="Bentzer J."/>
            <person name="Ahren D."/>
            <person name="Johansson T."/>
            <person name="Persson P."/>
            <person name="Tunlid A."/>
        </authorList>
    </citation>
    <scope>NUCLEOTIDE SEQUENCE [LARGE SCALE GENOMIC DNA]</scope>
    <source>
        <strain evidence="7 8">CBS 102.39</strain>
    </source>
</reference>
<feature type="transmembrane region" description="Helical" evidence="5">
    <location>
        <begin position="101"/>
        <end position="118"/>
    </location>
</feature>
<dbReference type="PANTHER" id="PTHR12714:SF9">
    <property type="entry name" value="PROTEIN-S-ISOPRENYLCYSTEINE O-METHYLTRANSFERASE"/>
    <property type="match status" value="1"/>
</dbReference>
<keyword evidence="4 5" id="KW-0472">Membrane</keyword>
<feature type="signal peptide" evidence="6">
    <location>
        <begin position="1"/>
        <end position="17"/>
    </location>
</feature>
<dbReference type="Pfam" id="PF04140">
    <property type="entry name" value="ICMT"/>
    <property type="match status" value="1"/>
</dbReference>
<dbReference type="PANTHER" id="PTHR12714">
    <property type="entry name" value="PROTEIN-S ISOPRENYLCYSTEINE O-METHYLTRANSFERASE"/>
    <property type="match status" value="1"/>
</dbReference>
<feature type="transmembrane region" description="Helical" evidence="5">
    <location>
        <begin position="152"/>
        <end position="170"/>
    </location>
</feature>
<evidence type="ECO:0000256" key="2">
    <source>
        <dbReference type="ARBA" id="ARBA00022692"/>
    </source>
</evidence>
<name>A0A8H4R110_9AGAR</name>
<dbReference type="AlphaFoldDB" id="A0A8H4R110"/>
<comment type="catalytic activity">
    <reaction evidence="5">
        <text>[protein]-C-terminal S-[(2E,6E)-farnesyl]-L-cysteine + S-adenosyl-L-methionine = [protein]-C-terminal S-[(2E,6E)-farnesyl]-L-cysteine methyl ester + S-adenosyl-L-homocysteine</text>
        <dbReference type="Rhea" id="RHEA:21672"/>
        <dbReference type="Rhea" id="RHEA-COMP:12125"/>
        <dbReference type="Rhea" id="RHEA-COMP:12126"/>
        <dbReference type="ChEBI" id="CHEBI:57856"/>
        <dbReference type="ChEBI" id="CHEBI:59789"/>
        <dbReference type="ChEBI" id="CHEBI:90510"/>
        <dbReference type="ChEBI" id="CHEBI:90511"/>
        <dbReference type="EC" id="2.1.1.100"/>
    </reaction>
</comment>
<comment type="subcellular location">
    <subcellularLocation>
        <location evidence="5">Endoplasmic reticulum membrane</location>
        <topology evidence="5">Multi-pass membrane protein</topology>
    </subcellularLocation>
    <subcellularLocation>
        <location evidence="1">Membrane</location>
        <topology evidence="1">Multi-pass membrane protein</topology>
    </subcellularLocation>
</comment>
<comment type="similarity">
    <text evidence="5">Belongs to the class VI-like SAM-binding methyltransferase superfamily. Isoprenylcysteine carboxyl methyltransferase family.</text>
</comment>
<feature type="chain" id="PRO_5034576511" description="Protein-S-isoprenylcysteine O-methyltransferase" evidence="6">
    <location>
        <begin position="18"/>
        <end position="239"/>
    </location>
</feature>
<dbReference type="GO" id="GO:0032259">
    <property type="term" value="P:methylation"/>
    <property type="evidence" value="ECO:0007669"/>
    <property type="project" value="UniProtKB-KW"/>
</dbReference>
<feature type="transmembrane region" description="Helical" evidence="5">
    <location>
        <begin position="190"/>
        <end position="208"/>
    </location>
</feature>
<protein>
    <recommendedName>
        <fullName evidence="5">Protein-S-isoprenylcysteine O-methyltransferase</fullName>
        <ecNumber evidence="5">2.1.1.100</ecNumber>
    </recommendedName>
</protein>
<organism evidence="7 8">
    <name type="scientific">Agrocybe pediades</name>
    <dbReference type="NCBI Taxonomy" id="84607"/>
    <lineage>
        <taxon>Eukaryota</taxon>
        <taxon>Fungi</taxon>
        <taxon>Dikarya</taxon>
        <taxon>Basidiomycota</taxon>
        <taxon>Agaricomycotina</taxon>
        <taxon>Agaricomycetes</taxon>
        <taxon>Agaricomycetidae</taxon>
        <taxon>Agaricales</taxon>
        <taxon>Agaricineae</taxon>
        <taxon>Strophariaceae</taxon>
        <taxon>Agrocybe</taxon>
    </lineage>
</organism>
<keyword evidence="2 5" id="KW-0812">Transmembrane</keyword>
<evidence type="ECO:0000313" key="7">
    <source>
        <dbReference type="EMBL" id="KAF4620821.1"/>
    </source>
</evidence>
<accession>A0A8H4R110</accession>